<keyword evidence="2" id="KW-0472">Membrane</keyword>
<dbReference type="InterPro" id="IPR033369">
    <property type="entry name" value="C19orf12"/>
</dbReference>
<accession>A0AAW1DPG9</accession>
<name>A0AAW1DPG9_9HEMI</name>
<evidence type="ECO:0000256" key="2">
    <source>
        <dbReference type="SAM" id="Phobius"/>
    </source>
</evidence>
<dbReference type="PANTHER" id="PTHR31493:SF1">
    <property type="entry name" value="PROTEIN C19ORF12"/>
    <property type="match status" value="1"/>
</dbReference>
<keyword evidence="2" id="KW-0812">Transmembrane</keyword>
<evidence type="ECO:0000313" key="3">
    <source>
        <dbReference type="EMBL" id="KAK9511615.1"/>
    </source>
</evidence>
<dbReference type="Pfam" id="PF20721">
    <property type="entry name" value="C19orf12"/>
    <property type="match status" value="1"/>
</dbReference>
<sequence>MPIDYRELLKAAEVVAEKEEMKVTVKYSLCGAAFVACAAVLGGIAAGPRGIHVGAAIGGVLALSYFKGKFKSVVSIIQEDLSESQKQKLAEHLERALRDFQITDFAKIVILLRSNEALYMEILKALKFFLENDMKLHVSQ</sequence>
<keyword evidence="2" id="KW-1133">Transmembrane helix</keyword>
<evidence type="ECO:0000256" key="1">
    <source>
        <dbReference type="ARBA" id="ARBA00029457"/>
    </source>
</evidence>
<evidence type="ECO:0000313" key="4">
    <source>
        <dbReference type="Proteomes" id="UP001461498"/>
    </source>
</evidence>
<keyword evidence="4" id="KW-1185">Reference proteome</keyword>
<dbReference type="AlphaFoldDB" id="A0AAW1DPG9"/>
<feature type="transmembrane region" description="Helical" evidence="2">
    <location>
        <begin position="51"/>
        <end position="68"/>
    </location>
</feature>
<gene>
    <name evidence="3" type="ORF">O3M35_000239</name>
</gene>
<dbReference type="Proteomes" id="UP001461498">
    <property type="component" value="Unassembled WGS sequence"/>
</dbReference>
<dbReference type="PANTHER" id="PTHR31493">
    <property type="entry name" value="NAZO FAMILY MEMBER"/>
    <property type="match status" value="1"/>
</dbReference>
<comment type="similarity">
    <text evidence="1">Belongs to the C19orf12 family.</text>
</comment>
<organism evidence="3 4">
    <name type="scientific">Rhynocoris fuscipes</name>
    <dbReference type="NCBI Taxonomy" id="488301"/>
    <lineage>
        <taxon>Eukaryota</taxon>
        <taxon>Metazoa</taxon>
        <taxon>Ecdysozoa</taxon>
        <taxon>Arthropoda</taxon>
        <taxon>Hexapoda</taxon>
        <taxon>Insecta</taxon>
        <taxon>Pterygota</taxon>
        <taxon>Neoptera</taxon>
        <taxon>Paraneoptera</taxon>
        <taxon>Hemiptera</taxon>
        <taxon>Heteroptera</taxon>
        <taxon>Panheteroptera</taxon>
        <taxon>Cimicomorpha</taxon>
        <taxon>Reduviidae</taxon>
        <taxon>Harpactorinae</taxon>
        <taxon>Harpactorini</taxon>
        <taxon>Rhynocoris</taxon>
    </lineage>
</organism>
<comment type="caution">
    <text evidence="3">The sequence shown here is derived from an EMBL/GenBank/DDBJ whole genome shotgun (WGS) entry which is preliminary data.</text>
</comment>
<feature type="transmembrane region" description="Helical" evidence="2">
    <location>
        <begin position="27"/>
        <end position="45"/>
    </location>
</feature>
<reference evidence="3 4" key="1">
    <citation type="submission" date="2022-12" db="EMBL/GenBank/DDBJ databases">
        <title>Chromosome-level genome assembly of true bugs.</title>
        <authorList>
            <person name="Ma L."/>
            <person name="Li H."/>
        </authorList>
    </citation>
    <scope>NUCLEOTIDE SEQUENCE [LARGE SCALE GENOMIC DNA]</scope>
    <source>
        <strain evidence="3">Lab_2022b</strain>
    </source>
</reference>
<proteinExistence type="inferred from homology"/>
<dbReference type="EMBL" id="JAPXFL010000001">
    <property type="protein sequence ID" value="KAK9511615.1"/>
    <property type="molecule type" value="Genomic_DNA"/>
</dbReference>
<protein>
    <submittedName>
        <fullName evidence="3">Uncharacterized protein</fullName>
    </submittedName>
</protein>